<comment type="cofactor">
    <cofactor evidence="2">
        <name>Cu cation</name>
        <dbReference type="ChEBI" id="CHEBI:23378"/>
    </cofactor>
    <text evidence="2">Binds 1 copper ion per subunit.</text>
</comment>
<evidence type="ECO:0000256" key="3">
    <source>
        <dbReference type="SAM" id="SignalP"/>
    </source>
</evidence>
<keyword evidence="3" id="KW-0732">Signal</keyword>
<dbReference type="CDD" id="cd00305">
    <property type="entry name" value="Cu-Zn_Superoxide_Dismutase"/>
    <property type="match status" value="1"/>
</dbReference>
<comment type="similarity">
    <text evidence="1 2">Belongs to the Cu-Zn superoxide dismutase family.</text>
</comment>
<proteinExistence type="inferred from homology"/>
<evidence type="ECO:0000256" key="1">
    <source>
        <dbReference type="ARBA" id="ARBA00010457"/>
    </source>
</evidence>
<keyword evidence="2" id="KW-0479">Metal-binding</keyword>
<dbReference type="Pfam" id="PF00080">
    <property type="entry name" value="Sod_Cu"/>
    <property type="match status" value="1"/>
</dbReference>
<comment type="cofactor">
    <cofactor evidence="2">
        <name>Zn(2+)</name>
        <dbReference type="ChEBI" id="CHEBI:29105"/>
    </cofactor>
    <text evidence="2">Binds 1 zinc ion per subunit.</text>
</comment>
<dbReference type="GO" id="GO:0004784">
    <property type="term" value="F:superoxide dismutase activity"/>
    <property type="evidence" value="ECO:0007669"/>
    <property type="project" value="UniProtKB-EC"/>
</dbReference>
<dbReference type="PROSITE" id="PS00332">
    <property type="entry name" value="SOD_CU_ZN_2"/>
    <property type="match status" value="1"/>
</dbReference>
<reference evidence="6" key="1">
    <citation type="journal article" date="2017" name="Int. J. Syst. Evol. Microbiol.">
        <title>Notoacmeibacter marinus gen. nov., sp. nov., isolated from the gut of a limpet and proposal of Notoacmeibacteraceae fam. nov. in the order Rhizobiales of the class Alphaproteobacteria.</title>
        <authorList>
            <person name="Huang Z."/>
            <person name="Guo F."/>
            <person name="Lai Q."/>
        </authorList>
    </citation>
    <scope>NUCLEOTIDE SEQUENCE [LARGE SCALE GENOMIC DNA]</scope>
    <source>
        <strain evidence="6">XMTR2A4</strain>
    </source>
</reference>
<dbReference type="InterPro" id="IPR001424">
    <property type="entry name" value="SOD_Cu_Zn_dom"/>
</dbReference>
<dbReference type="EC" id="1.15.1.1" evidence="2"/>
<feature type="chain" id="PRO_5012692034" description="Superoxide dismutase [Cu-Zn]" evidence="3">
    <location>
        <begin position="23"/>
        <end position="177"/>
    </location>
</feature>
<dbReference type="RefSeq" id="WP_094076479.1">
    <property type="nucleotide sequence ID" value="NZ_NBYO01000001.1"/>
</dbReference>
<dbReference type="SUPFAM" id="SSF49329">
    <property type="entry name" value="Cu,Zn superoxide dismutase-like"/>
    <property type="match status" value="1"/>
</dbReference>
<feature type="signal peptide" evidence="3">
    <location>
        <begin position="1"/>
        <end position="22"/>
    </location>
</feature>
<feature type="domain" description="Superoxide dismutase copper/zinc binding" evidence="4">
    <location>
        <begin position="44"/>
        <end position="174"/>
    </location>
</feature>
<dbReference type="InterPro" id="IPR024134">
    <property type="entry name" value="SOD_Cu/Zn_/chaperone"/>
</dbReference>
<dbReference type="AlphaFoldDB" id="A0A231V4K4"/>
<dbReference type="InterPro" id="IPR018152">
    <property type="entry name" value="SOD_Cu/Zn_BS"/>
</dbReference>
<keyword evidence="2" id="KW-0862">Zinc</keyword>
<dbReference type="GO" id="GO:0005507">
    <property type="term" value="F:copper ion binding"/>
    <property type="evidence" value="ECO:0007669"/>
    <property type="project" value="InterPro"/>
</dbReference>
<gene>
    <name evidence="5" type="ORF">B7H23_06430</name>
</gene>
<keyword evidence="6" id="KW-1185">Reference proteome</keyword>
<accession>A0A231V4K4</accession>
<comment type="caution">
    <text evidence="5">The sequence shown here is derived from an EMBL/GenBank/DDBJ whole genome shotgun (WGS) entry which is preliminary data.</text>
</comment>
<evidence type="ECO:0000259" key="4">
    <source>
        <dbReference type="Pfam" id="PF00080"/>
    </source>
</evidence>
<dbReference type="PRINTS" id="PR00068">
    <property type="entry name" value="CUZNDISMTASE"/>
</dbReference>
<comment type="function">
    <text evidence="2">Destroys radicals which are normally produced within the cells and which are toxic to biological systems.</text>
</comment>
<organism evidence="5 6">
    <name type="scientific">Notoacmeibacter marinus</name>
    <dbReference type="NCBI Taxonomy" id="1876515"/>
    <lineage>
        <taxon>Bacteria</taxon>
        <taxon>Pseudomonadati</taxon>
        <taxon>Pseudomonadota</taxon>
        <taxon>Alphaproteobacteria</taxon>
        <taxon>Hyphomicrobiales</taxon>
        <taxon>Notoacmeibacteraceae</taxon>
        <taxon>Notoacmeibacter</taxon>
    </lineage>
</organism>
<evidence type="ECO:0000313" key="6">
    <source>
        <dbReference type="Proteomes" id="UP000215405"/>
    </source>
</evidence>
<evidence type="ECO:0000256" key="2">
    <source>
        <dbReference type="RuleBase" id="RU000393"/>
    </source>
</evidence>
<keyword evidence="2" id="KW-0186">Copper</keyword>
<protein>
    <recommendedName>
        <fullName evidence="2">Superoxide dismutase [Cu-Zn]</fullName>
        <ecNumber evidence="2">1.15.1.1</ecNumber>
    </recommendedName>
</protein>
<keyword evidence="2" id="KW-0560">Oxidoreductase</keyword>
<dbReference type="PANTHER" id="PTHR10003">
    <property type="entry name" value="SUPEROXIDE DISMUTASE CU-ZN -RELATED"/>
    <property type="match status" value="1"/>
</dbReference>
<dbReference type="Gene3D" id="2.60.40.200">
    <property type="entry name" value="Superoxide dismutase, copper/zinc binding domain"/>
    <property type="match status" value="1"/>
</dbReference>
<evidence type="ECO:0000313" key="5">
    <source>
        <dbReference type="EMBL" id="OXT02526.1"/>
    </source>
</evidence>
<name>A0A231V4K4_9HYPH</name>
<dbReference type="EMBL" id="NBYO01000001">
    <property type="protein sequence ID" value="OXT02526.1"/>
    <property type="molecule type" value="Genomic_DNA"/>
</dbReference>
<comment type="catalytic activity">
    <reaction evidence="2">
        <text>2 superoxide + 2 H(+) = H2O2 + O2</text>
        <dbReference type="Rhea" id="RHEA:20696"/>
        <dbReference type="ChEBI" id="CHEBI:15378"/>
        <dbReference type="ChEBI" id="CHEBI:15379"/>
        <dbReference type="ChEBI" id="CHEBI:16240"/>
        <dbReference type="ChEBI" id="CHEBI:18421"/>
        <dbReference type="EC" id="1.15.1.1"/>
    </reaction>
</comment>
<sequence>MRITSTAILALCLSTMAAPALSQDEGGAMASATAALKGADGADHGSVMLKQTPNGVLLTLDLKDVPAGVHGFHIHETGKCAPDFKAAGGHFAEGKDHGFLAEGGPHPGDMPNIHVDDSGALKQEVLNTRISLNEGEDGYLMDEDGSAILIHSGADDYQSQPSGDAGDRIACGVIETN</sequence>
<dbReference type="Proteomes" id="UP000215405">
    <property type="component" value="Unassembled WGS sequence"/>
</dbReference>
<dbReference type="InterPro" id="IPR036423">
    <property type="entry name" value="SOD-like_Cu/Zn_dom_sf"/>
</dbReference>